<dbReference type="InterPro" id="IPR043426">
    <property type="entry name" value="MltB-like"/>
</dbReference>
<dbReference type="InterPro" id="IPR031304">
    <property type="entry name" value="SLT_2"/>
</dbReference>
<protein>
    <submittedName>
        <fullName evidence="2">Membrane-bound lytic murein transglycosylase B-like protein</fullName>
    </submittedName>
</protein>
<dbReference type="Proteomes" id="UP000007845">
    <property type="component" value="Chromosome"/>
</dbReference>
<dbReference type="SUPFAM" id="SSF53955">
    <property type="entry name" value="Lysozyme-like"/>
    <property type="match status" value="1"/>
</dbReference>
<evidence type="ECO:0000313" key="2">
    <source>
        <dbReference type="EMBL" id="EGB13954.1"/>
    </source>
</evidence>
<feature type="domain" description="Transglycosylase SLT" evidence="1">
    <location>
        <begin position="52"/>
        <end position="283"/>
    </location>
</feature>
<accession>F0JH15</accession>
<dbReference type="CDD" id="cd13399">
    <property type="entry name" value="Slt35-like"/>
    <property type="match status" value="1"/>
</dbReference>
<dbReference type="AlphaFoldDB" id="F0JH15"/>
<dbReference type="HOGENOM" id="CLU_035402_2_1_7"/>
<keyword evidence="3" id="KW-1185">Reference proteome</keyword>
<dbReference type="GO" id="GO:0009253">
    <property type="term" value="P:peptidoglycan catabolic process"/>
    <property type="evidence" value="ECO:0007669"/>
    <property type="project" value="TreeGrafter"/>
</dbReference>
<dbReference type="GO" id="GO:0008933">
    <property type="term" value="F:peptidoglycan lytic transglycosylase activity"/>
    <property type="evidence" value="ECO:0007669"/>
    <property type="project" value="TreeGrafter"/>
</dbReference>
<reference evidence="2 3" key="1">
    <citation type="journal article" date="2011" name="J. Bacteriol.">
        <title>Genome sequence of the mercury-methylating strain Desulfovibrio desulfuricans ND132.</title>
        <authorList>
            <person name="Brown S.D."/>
            <person name="Gilmour C.C."/>
            <person name="Kucken A.M."/>
            <person name="Wall J.D."/>
            <person name="Elias D.A."/>
            <person name="Brandt C.C."/>
            <person name="Podar M."/>
            <person name="Chertkov O."/>
            <person name="Held B."/>
            <person name="Bruce D.C."/>
            <person name="Detter J.C."/>
            <person name="Tapia R."/>
            <person name="Han C.S."/>
            <person name="Goodwin L.A."/>
            <person name="Cheng J.F."/>
            <person name="Pitluck S."/>
            <person name="Woyke T."/>
            <person name="Mikhailova N."/>
            <person name="Ivanova N.N."/>
            <person name="Han J."/>
            <person name="Lucas S."/>
            <person name="Lapidus A.L."/>
            <person name="Land M.L."/>
            <person name="Hauser L.J."/>
            <person name="Palumbo A.V."/>
        </authorList>
    </citation>
    <scope>NUCLEOTIDE SEQUENCE [LARGE SCALE GENOMIC DNA]</scope>
    <source>
        <strain evidence="2 3">ND132</strain>
    </source>
</reference>
<dbReference type="KEGG" id="ddn:DND132_0739"/>
<sequence length="321" mass="36327" precursor="true">MCPWTGFEKKPERRMKRAAIETTLAAVFICCLGAFWAARPAVAGSVWDPLVDRLSGDGFERRKVAYFFSSPDLEFQPEIMARKMNVLLNTRLSAQEPGPQPEPQVMDRYLNPLLIAGAYAFYREHRADLTLIHEKYGVPGEVLTALMLLESRLGMTVGDYNGFAILASMALAGDFEFIRDRMERTDLSPETLDWLRKRTREKGDWAYEELKALIRYAKGTGQDPLTIRSSVYGAIGLCQFMPTSAEHYGRDGSGDGRVDLFETRDALYSMANFVAEHGWKDSMTEEQKLKVIYRYNHSESYALTVLAVADRIAKTRELFGG</sequence>
<organism evidence="2 3">
    <name type="scientific">Pseudodesulfovibrio mercurii</name>
    <dbReference type="NCBI Taxonomy" id="641491"/>
    <lineage>
        <taxon>Bacteria</taxon>
        <taxon>Pseudomonadati</taxon>
        <taxon>Thermodesulfobacteriota</taxon>
        <taxon>Desulfovibrionia</taxon>
        <taxon>Desulfovibrionales</taxon>
        <taxon>Desulfovibrionaceae</taxon>
    </lineage>
</organism>
<dbReference type="SMR" id="F0JH15"/>
<proteinExistence type="predicted"/>
<dbReference type="PANTHER" id="PTHR30163">
    <property type="entry name" value="MEMBRANE-BOUND LYTIC MUREIN TRANSGLYCOSYLASE B"/>
    <property type="match status" value="1"/>
</dbReference>
<name>F0JH15_9BACT</name>
<evidence type="ECO:0000259" key="1">
    <source>
        <dbReference type="Pfam" id="PF13406"/>
    </source>
</evidence>
<dbReference type="STRING" id="641491.DND132_0739"/>
<dbReference type="PANTHER" id="PTHR30163:SF9">
    <property type="entry name" value="MEMBRANE-BOUND LYTIC MUREIN TRANSGLYCOSYLASE B"/>
    <property type="match status" value="1"/>
</dbReference>
<dbReference type="OrthoDB" id="9772911at2"/>
<dbReference type="InterPro" id="IPR023346">
    <property type="entry name" value="Lysozyme-like_dom_sf"/>
</dbReference>
<dbReference type="EMBL" id="CP003220">
    <property type="protein sequence ID" value="EGB13954.1"/>
    <property type="molecule type" value="Genomic_DNA"/>
</dbReference>
<dbReference type="eggNOG" id="COG2951">
    <property type="taxonomic scope" value="Bacteria"/>
</dbReference>
<evidence type="ECO:0000313" key="3">
    <source>
        <dbReference type="Proteomes" id="UP000007845"/>
    </source>
</evidence>
<dbReference type="Pfam" id="PF13406">
    <property type="entry name" value="SLT_2"/>
    <property type="match status" value="1"/>
</dbReference>
<dbReference type="Gene3D" id="1.10.8.350">
    <property type="entry name" value="Bacterial muramidase"/>
    <property type="match status" value="1"/>
</dbReference>
<gene>
    <name evidence="2" type="ORF">DND132_0739</name>
</gene>